<accession>A0A1M6Y2T2</accession>
<reference evidence="2" key="1">
    <citation type="submission" date="2016-11" db="EMBL/GenBank/DDBJ databases">
        <authorList>
            <person name="Varghese N."/>
            <person name="Submissions S."/>
        </authorList>
    </citation>
    <scope>NUCLEOTIDE SEQUENCE [LARGE SCALE GENOMIC DNA]</scope>
    <source>
        <strain evidence="2">UWOS</strain>
    </source>
</reference>
<dbReference type="RefSeq" id="WP_073305957.1">
    <property type="nucleotide sequence ID" value="NZ_FRAW01000037.1"/>
</dbReference>
<proteinExistence type="predicted"/>
<sequence length="312" mass="34166">MSNSKKNKMFKKNNRFDCKIEQLEPRLMMDASADDWNQEALLLDVNAASIFVSCSDYQKWANTNIRTLFVEDSSKGEVRVAKAADLIDDNQAISLLSLNSSEVASLKQVMSSASQIAKSSYRQSLLNTAPFNGINDPNTSAEEKQSLINSLDSAVNQHKFSAAEMAVYLNALASSSGYVFGVDTESDSLVVSIVKHEMATNPNIAANVTGFANVATNLQGVNVDGDDNVDRNASFSVKLDGASNPEYINQTVSVAAHFRQYTQQDVDDESDSERKAELEDFLQANGSVLEYKSIADVEFYISTRTTWAEVAT</sequence>
<keyword evidence="2" id="KW-1185">Reference proteome</keyword>
<dbReference type="InterPro" id="IPR053786">
    <property type="entry name" value="LEPRxLL_CS"/>
</dbReference>
<evidence type="ECO:0000313" key="2">
    <source>
        <dbReference type="Proteomes" id="UP000184275"/>
    </source>
</evidence>
<gene>
    <name evidence="1" type="ORF">SAMN05720469_1374</name>
</gene>
<dbReference type="Proteomes" id="UP000184275">
    <property type="component" value="Unassembled WGS sequence"/>
</dbReference>
<name>A0A1M6Y2T2_9BACT</name>
<dbReference type="AlphaFoldDB" id="A0A1M6Y2T2"/>
<protein>
    <submittedName>
        <fullName evidence="1">Uncharacterized protein</fullName>
    </submittedName>
</protein>
<dbReference type="EMBL" id="FRAW01000037">
    <property type="protein sequence ID" value="SHL12506.1"/>
    <property type="molecule type" value="Genomic_DNA"/>
</dbReference>
<dbReference type="NCBIfam" id="NF012209">
    <property type="entry name" value="LEPR-8K"/>
    <property type="match status" value="1"/>
</dbReference>
<organism evidence="1 2">
    <name type="scientific">Fibrobacter intestinalis</name>
    <dbReference type="NCBI Taxonomy" id="28122"/>
    <lineage>
        <taxon>Bacteria</taxon>
        <taxon>Pseudomonadati</taxon>
        <taxon>Fibrobacterota</taxon>
        <taxon>Fibrobacteria</taxon>
        <taxon>Fibrobacterales</taxon>
        <taxon>Fibrobacteraceae</taxon>
        <taxon>Fibrobacter</taxon>
    </lineage>
</organism>
<evidence type="ECO:0000313" key="1">
    <source>
        <dbReference type="EMBL" id="SHL12506.1"/>
    </source>
</evidence>